<keyword evidence="5" id="KW-0325">Glycoprotein</keyword>
<keyword evidence="4" id="KW-1015">Disulfide bond</keyword>
<dbReference type="InterPro" id="IPR036595">
    <property type="entry name" value="A-macroglobulin_rcpt-bd_sf"/>
</dbReference>
<dbReference type="InterPro" id="IPR047565">
    <property type="entry name" value="Alpha-macroglob_thiol-ester_cl"/>
</dbReference>
<evidence type="ECO:0000259" key="7">
    <source>
        <dbReference type="SMART" id="SM01361"/>
    </source>
</evidence>
<dbReference type="SUPFAM" id="SSF48239">
    <property type="entry name" value="Terpenoid cyclases/Protein prenyltransferases"/>
    <property type="match status" value="1"/>
</dbReference>
<dbReference type="FunFam" id="1.50.10.20:FF:000001">
    <property type="entry name" value="CD109 isoform 1"/>
    <property type="match status" value="1"/>
</dbReference>
<proteinExistence type="inferred from homology"/>
<evidence type="ECO:0000259" key="6">
    <source>
        <dbReference type="SMART" id="SM01360"/>
    </source>
</evidence>
<dbReference type="GO" id="GO:0004866">
    <property type="term" value="F:endopeptidase inhibitor activity"/>
    <property type="evidence" value="ECO:0007669"/>
    <property type="project" value="InterPro"/>
</dbReference>
<accession>A0A9D4M9N4</accession>
<dbReference type="CDD" id="cd02897">
    <property type="entry name" value="A2M_2"/>
    <property type="match status" value="1"/>
</dbReference>
<dbReference type="PANTHER" id="PTHR11412:SF136">
    <property type="entry name" value="CD109 ANTIGEN"/>
    <property type="match status" value="1"/>
</dbReference>
<dbReference type="Gene3D" id="2.60.40.10">
    <property type="entry name" value="Immunoglobulins"/>
    <property type="match status" value="1"/>
</dbReference>
<dbReference type="Gene3D" id="2.60.120.1540">
    <property type="match status" value="1"/>
</dbReference>
<evidence type="ECO:0000256" key="4">
    <source>
        <dbReference type="ARBA" id="ARBA00023157"/>
    </source>
</evidence>
<dbReference type="InterPro" id="IPR019742">
    <property type="entry name" value="MacrogloblnA2_CS"/>
</dbReference>
<dbReference type="PANTHER" id="PTHR11412">
    <property type="entry name" value="MACROGLOBULIN / COMPLEMENT"/>
    <property type="match status" value="1"/>
</dbReference>
<dbReference type="Proteomes" id="UP000828390">
    <property type="component" value="Unassembled WGS sequence"/>
</dbReference>
<reference evidence="8" key="2">
    <citation type="submission" date="2020-11" db="EMBL/GenBank/DDBJ databases">
        <authorList>
            <person name="McCartney M.A."/>
            <person name="Auch B."/>
            <person name="Kono T."/>
            <person name="Mallez S."/>
            <person name="Becker A."/>
            <person name="Gohl D.M."/>
            <person name="Silverstein K.A.T."/>
            <person name="Koren S."/>
            <person name="Bechman K.B."/>
            <person name="Herman A."/>
            <person name="Abrahante J.E."/>
            <person name="Garbe J."/>
        </authorList>
    </citation>
    <scope>NUCLEOTIDE SEQUENCE</scope>
    <source>
        <strain evidence="8">Duluth1</strain>
        <tissue evidence="8">Whole animal</tissue>
    </source>
</reference>
<evidence type="ECO:0000313" key="8">
    <source>
        <dbReference type="EMBL" id="KAH3873335.1"/>
    </source>
</evidence>
<dbReference type="InterPro" id="IPR050473">
    <property type="entry name" value="A2M/Complement_sys"/>
</dbReference>
<dbReference type="Gene3D" id="2.20.130.20">
    <property type="match status" value="1"/>
</dbReference>
<keyword evidence="2" id="KW-0732">Signal</keyword>
<keyword evidence="9" id="KW-1185">Reference proteome</keyword>
<dbReference type="InterPro" id="IPR013783">
    <property type="entry name" value="Ig-like_fold"/>
</dbReference>
<dbReference type="InterPro" id="IPR041813">
    <property type="entry name" value="A2M_TED"/>
</dbReference>
<dbReference type="Gene3D" id="1.50.10.20">
    <property type="match status" value="1"/>
</dbReference>
<dbReference type="InterPro" id="IPR001599">
    <property type="entry name" value="Macroglobln_a2"/>
</dbReference>
<evidence type="ECO:0000256" key="3">
    <source>
        <dbReference type="ARBA" id="ARBA00022966"/>
    </source>
</evidence>
<dbReference type="SMART" id="SM01419">
    <property type="entry name" value="Thiol-ester_cl"/>
    <property type="match status" value="1"/>
</dbReference>
<evidence type="ECO:0000256" key="2">
    <source>
        <dbReference type="ARBA" id="ARBA00022729"/>
    </source>
</evidence>
<protein>
    <submittedName>
        <fullName evidence="8">Uncharacterized protein</fullName>
    </submittedName>
</protein>
<name>A0A9D4M9N4_DREPO</name>
<dbReference type="Pfam" id="PF00207">
    <property type="entry name" value="A2M"/>
    <property type="match status" value="1"/>
</dbReference>
<dbReference type="Gene3D" id="2.60.40.690">
    <property type="entry name" value="Alpha-macroglobulin, receptor-binding domain"/>
    <property type="match status" value="1"/>
</dbReference>
<dbReference type="Pfam" id="PF07677">
    <property type="entry name" value="A2M_recep"/>
    <property type="match status" value="1"/>
</dbReference>
<comment type="caution">
    <text evidence="8">The sequence shown here is derived from an EMBL/GenBank/DDBJ whole genome shotgun (WGS) entry which is preliminary data.</text>
</comment>
<evidence type="ECO:0000256" key="5">
    <source>
        <dbReference type="ARBA" id="ARBA00023180"/>
    </source>
</evidence>
<dbReference type="PROSITE" id="PS00477">
    <property type="entry name" value="ALPHA_2_MACROGLOBULIN"/>
    <property type="match status" value="1"/>
</dbReference>
<sequence length="789" mass="86756">MPRPRPWLRRGWGRFRSEPVSFLLSARWTDASAPIRHMASLPEVHAIVAPKDLVPVQQTRKLFPETWLWKSQIVTSGGVAHFEETVPDTITSWVATAFAVHPQTGLGMSEQSAQLQVTLPFFVSVNLPYSVIRGEKIVLQVNIHNYSPQQQTSYVTLERSTEFDNLMVSGTGQTSVSQDQTRVIMVQPDEVAILYFPIIPTKLGLVDISVRAQTTMMADHVVKKLLVEAEGSPREYNVPFVIDLKASGTQTKKINVEYPLRTVPGSESVKVTAIGDLMGPSINGLNKLIRLPTGCGEQNMLNFAPNIFIVKYLQATNNLDSTIMNKAKDFMEKGYQRELTYRHADGSFSAFGESDKSGSTWLTAFVVKSFVQAKPYIFIDDAVISKSAKWLVDQQRADGSFAEPGRVIDTKMQGGSASGDVTLTAYVLAAMLEAQSVEQTAEVISAAKYKAFAYLEGKVDGLTDTYEQAQVLYALQLAARPKADQLLAKLESKSIVDAGTKHWERAITATTGTAKPWESRKGAAVDVELTSYVLLSLAIKADRQNGLQVLKWITAQRNAEGGFSSTQDTVVALQALAEMAALVFSESFNLNVNIVGTGVSETLSITSFNARVLQTRELPKDVGEVTITASGQGMALVQIEISYNIDEDDQKQSFELRVSLQRETLNDFDVRACAKWLDTGSSSMAVMELGTPSGFFPDVVSVLSVPLQRRLELESKKVVLYFDEISSGDTCTTLTFHRSGMVAGIQPVPVRIFDYYNPAKQVTEFYVPAAIRGSEICDVCGPECDFCKT</sequence>
<dbReference type="AlphaFoldDB" id="A0A9D4M9N4"/>
<evidence type="ECO:0000313" key="9">
    <source>
        <dbReference type="Proteomes" id="UP000828390"/>
    </source>
</evidence>
<feature type="domain" description="Alpha-2-macroglobulin" evidence="6">
    <location>
        <begin position="66"/>
        <end position="157"/>
    </location>
</feature>
<evidence type="ECO:0000256" key="1">
    <source>
        <dbReference type="ARBA" id="ARBA00010952"/>
    </source>
</evidence>
<keyword evidence="3" id="KW-0882">Thioester bond</keyword>
<feature type="domain" description="Alpha-macroglobulin receptor-binding" evidence="7">
    <location>
        <begin position="682"/>
        <end position="766"/>
    </location>
</feature>
<dbReference type="InterPro" id="IPR011626">
    <property type="entry name" value="Alpha-macroglobulin_TED"/>
</dbReference>
<dbReference type="EMBL" id="JAIWYP010000002">
    <property type="protein sequence ID" value="KAH3873335.1"/>
    <property type="molecule type" value="Genomic_DNA"/>
</dbReference>
<comment type="similarity">
    <text evidence="1">Belongs to the protease inhibitor I39 (alpha-2-macroglobulin) family.</text>
</comment>
<dbReference type="SMART" id="SM01360">
    <property type="entry name" value="A2M"/>
    <property type="match status" value="1"/>
</dbReference>
<dbReference type="Pfam" id="PF07678">
    <property type="entry name" value="TED_complement"/>
    <property type="match status" value="1"/>
</dbReference>
<dbReference type="SUPFAM" id="SSF49410">
    <property type="entry name" value="Alpha-macroglobulin receptor domain"/>
    <property type="match status" value="1"/>
</dbReference>
<gene>
    <name evidence="8" type="ORF">DPMN_036568</name>
</gene>
<dbReference type="InterPro" id="IPR009048">
    <property type="entry name" value="A-macroglobulin_rcpt-bd"/>
</dbReference>
<dbReference type="SMART" id="SM01361">
    <property type="entry name" value="A2M_recep"/>
    <property type="match status" value="1"/>
</dbReference>
<reference evidence="8" key="1">
    <citation type="journal article" date="2019" name="bioRxiv">
        <title>The Genome of the Zebra Mussel, Dreissena polymorpha: A Resource for Invasive Species Research.</title>
        <authorList>
            <person name="McCartney M.A."/>
            <person name="Auch B."/>
            <person name="Kono T."/>
            <person name="Mallez S."/>
            <person name="Zhang Y."/>
            <person name="Obille A."/>
            <person name="Becker A."/>
            <person name="Abrahante J.E."/>
            <person name="Garbe J."/>
            <person name="Badalamenti J.P."/>
            <person name="Herman A."/>
            <person name="Mangelson H."/>
            <person name="Liachko I."/>
            <person name="Sullivan S."/>
            <person name="Sone E.D."/>
            <person name="Koren S."/>
            <person name="Silverstein K.A.T."/>
            <person name="Beckman K.B."/>
            <person name="Gohl D.M."/>
        </authorList>
    </citation>
    <scope>NUCLEOTIDE SEQUENCE</scope>
    <source>
        <strain evidence="8">Duluth1</strain>
        <tissue evidence="8">Whole animal</tissue>
    </source>
</reference>
<dbReference type="InterPro" id="IPR008930">
    <property type="entry name" value="Terpenoid_cyclase/PrenylTrfase"/>
</dbReference>
<dbReference type="GO" id="GO:0005615">
    <property type="term" value="C:extracellular space"/>
    <property type="evidence" value="ECO:0007669"/>
    <property type="project" value="InterPro"/>
</dbReference>
<organism evidence="8 9">
    <name type="scientific">Dreissena polymorpha</name>
    <name type="common">Zebra mussel</name>
    <name type="synonym">Mytilus polymorpha</name>
    <dbReference type="NCBI Taxonomy" id="45954"/>
    <lineage>
        <taxon>Eukaryota</taxon>
        <taxon>Metazoa</taxon>
        <taxon>Spiralia</taxon>
        <taxon>Lophotrochozoa</taxon>
        <taxon>Mollusca</taxon>
        <taxon>Bivalvia</taxon>
        <taxon>Autobranchia</taxon>
        <taxon>Heteroconchia</taxon>
        <taxon>Euheterodonta</taxon>
        <taxon>Imparidentia</taxon>
        <taxon>Neoheterodontei</taxon>
        <taxon>Myida</taxon>
        <taxon>Dreissenoidea</taxon>
        <taxon>Dreissenidae</taxon>
        <taxon>Dreissena</taxon>
    </lineage>
</organism>